<dbReference type="RefSeq" id="WP_129463878.1">
    <property type="nucleotide sequence ID" value="NZ_SBKQ01000005.1"/>
</dbReference>
<gene>
    <name evidence="4" type="ORF">EQG68_05950</name>
</gene>
<reference evidence="5" key="1">
    <citation type="submission" date="2019-01" db="EMBL/GenBank/DDBJ databases">
        <title>Cytophagaceae bacterium strain CAR-16.</title>
        <authorList>
            <person name="Chen W.-M."/>
        </authorList>
    </citation>
    <scope>NUCLEOTIDE SEQUENCE [LARGE SCALE GENOMIC DNA]</scope>
    <source>
        <strain evidence="5">ICH-30</strain>
    </source>
</reference>
<proteinExistence type="inferred from homology"/>
<evidence type="ECO:0000256" key="1">
    <source>
        <dbReference type="ARBA" id="ARBA00010088"/>
    </source>
</evidence>
<organism evidence="4 5">
    <name type="scientific">Flavobacterium piscinae</name>
    <dbReference type="NCBI Taxonomy" id="2506424"/>
    <lineage>
        <taxon>Bacteria</taxon>
        <taxon>Pseudomonadati</taxon>
        <taxon>Bacteroidota</taxon>
        <taxon>Flavobacteriia</taxon>
        <taxon>Flavobacteriales</taxon>
        <taxon>Flavobacteriaceae</taxon>
        <taxon>Flavobacterium</taxon>
    </lineage>
</organism>
<evidence type="ECO:0000259" key="3">
    <source>
        <dbReference type="Pfam" id="PF00561"/>
    </source>
</evidence>
<dbReference type="Proteomes" id="UP000289734">
    <property type="component" value="Unassembled WGS sequence"/>
</dbReference>
<dbReference type="OrthoDB" id="9780932at2"/>
<dbReference type="GO" id="GO:0006508">
    <property type="term" value="P:proteolysis"/>
    <property type="evidence" value="ECO:0007669"/>
    <property type="project" value="InterPro"/>
</dbReference>
<keyword evidence="2 4" id="KW-0378">Hydrolase</keyword>
<dbReference type="GO" id="GO:0008233">
    <property type="term" value="F:peptidase activity"/>
    <property type="evidence" value="ECO:0007669"/>
    <property type="project" value="InterPro"/>
</dbReference>
<protein>
    <submittedName>
        <fullName evidence="4">Alpha/beta fold hydrolase</fullName>
    </submittedName>
</protein>
<dbReference type="Gene3D" id="3.40.50.1820">
    <property type="entry name" value="alpha/beta hydrolase"/>
    <property type="match status" value="1"/>
</dbReference>
<dbReference type="PRINTS" id="PR00111">
    <property type="entry name" value="ABHYDROLASE"/>
</dbReference>
<evidence type="ECO:0000313" key="5">
    <source>
        <dbReference type="Proteomes" id="UP000289734"/>
    </source>
</evidence>
<dbReference type="PANTHER" id="PTHR43798:SF31">
    <property type="entry name" value="AB HYDROLASE SUPERFAMILY PROTEIN YCLE"/>
    <property type="match status" value="1"/>
</dbReference>
<dbReference type="InterPro" id="IPR050266">
    <property type="entry name" value="AB_hydrolase_sf"/>
</dbReference>
<accession>A0A4Q1KV45</accession>
<comment type="caution">
    <text evidence="4">The sequence shown here is derived from an EMBL/GenBank/DDBJ whole genome shotgun (WGS) entry which is preliminary data.</text>
</comment>
<dbReference type="PANTHER" id="PTHR43798">
    <property type="entry name" value="MONOACYLGLYCEROL LIPASE"/>
    <property type="match status" value="1"/>
</dbReference>
<dbReference type="InterPro" id="IPR000073">
    <property type="entry name" value="AB_hydrolase_1"/>
</dbReference>
<dbReference type="EMBL" id="SBKQ01000005">
    <property type="protein sequence ID" value="RXR33034.1"/>
    <property type="molecule type" value="Genomic_DNA"/>
</dbReference>
<comment type="similarity">
    <text evidence="1">Belongs to the peptidase S33 family.</text>
</comment>
<dbReference type="PRINTS" id="PR00793">
    <property type="entry name" value="PROAMNOPTASE"/>
</dbReference>
<sequence length="303" mass="34331">MKYIILGLFLTFTSCDAQKTLRENQELETSFRVFGKGNPILIINGGPGMNSEGFVEIAKEIAALNYQAIIYDQRGTGNSKLEVIDSSTITMDLMVQDMEHLRKKLNIKKWTVFGHSFGGLLATYYASKYPNAIDKIIFSSSGGVNLNFLNYVSQRINANLTPAEQDSLTYYQNAKIPESERIIKRAAFLSKAYVYDKSKAPLIANRLTQVNFKINGLVFQDLQRIKFDFTNKFKNFKKPVLVIQGKNDIIRIETAKEIADSFGNANIVLIDHCGHYGWLDAKKIYMDSLKTFLEDKKLNTGEE</sequence>
<evidence type="ECO:0000313" key="4">
    <source>
        <dbReference type="EMBL" id="RXR33034.1"/>
    </source>
</evidence>
<dbReference type="GO" id="GO:0016020">
    <property type="term" value="C:membrane"/>
    <property type="evidence" value="ECO:0007669"/>
    <property type="project" value="TreeGrafter"/>
</dbReference>
<dbReference type="SUPFAM" id="SSF53474">
    <property type="entry name" value="alpha/beta-Hydrolases"/>
    <property type="match status" value="1"/>
</dbReference>
<dbReference type="Pfam" id="PF00561">
    <property type="entry name" value="Abhydrolase_1"/>
    <property type="match status" value="1"/>
</dbReference>
<dbReference type="AlphaFoldDB" id="A0A4Q1KV45"/>
<dbReference type="InterPro" id="IPR029058">
    <property type="entry name" value="AB_hydrolase_fold"/>
</dbReference>
<dbReference type="InterPro" id="IPR002410">
    <property type="entry name" value="Peptidase_S33"/>
</dbReference>
<evidence type="ECO:0000256" key="2">
    <source>
        <dbReference type="ARBA" id="ARBA00022801"/>
    </source>
</evidence>
<dbReference type="PROSITE" id="PS51257">
    <property type="entry name" value="PROKAR_LIPOPROTEIN"/>
    <property type="match status" value="1"/>
</dbReference>
<feature type="domain" description="AB hydrolase-1" evidence="3">
    <location>
        <begin position="38"/>
        <end position="279"/>
    </location>
</feature>
<keyword evidence="5" id="KW-1185">Reference proteome</keyword>
<name>A0A4Q1KV45_9FLAO</name>